<feature type="compositionally biased region" description="Low complexity" evidence="1">
    <location>
        <begin position="484"/>
        <end position="495"/>
    </location>
</feature>
<comment type="caution">
    <text evidence="2">The sequence shown here is derived from an EMBL/GenBank/DDBJ whole genome shotgun (WGS) entry which is preliminary data.</text>
</comment>
<name>A0ABQ5S266_9CHLO</name>
<sequence>PRQVQFTSVGGAGSNSSGGGSVSVNGGGLIGSGSNISVGCFSGTSAGSNGRGSDWSAGGHRLQSSAGSVSCWAPSINTDSSGPGPSRRSRAVSSPSRLGLEAAVAVAAGSAAAAVTANNSGGGAGDGVWGTAPYGVPYPEAGPQYPSTYPAPYPTQYPGGGLAAPLPERADGNALPGNKRGSAAAAAEGQRRKGAKQELGLRWGGQTPSYTNLADAGAVSGGGGGGGAAAAGAELQGEGPSYLELAAQAAKLREKLSLMAVPRQSLSSQQQHLIGATGEMGPQSPTRTNGDATRSRSPHYDLIGKSKQEQNPPPQQQLWPGAPAAAVVATAGRATSYGGGEAVGVAAVPRAAMADRAGSAPVDWHAALQSKLLPYDVVRTRESLIDAAATLWAPAPPGVYAAPPPPQPGSGGGGVTRSGTTMRQSRGPSPSGIRPAMRRSSMGVGVAPAAGITASAAARSAPVTPRRANSPARSSLAAPPPQPQQQQQEQQQAPPYGGNAAVPSKSPRAGRAGSSGSILDRATPHPSGGGAAGNSGGGGVGGSRSGGSPQPMRPASPVPSEPITIVRPFAWQERETRLWLDELGLAVTSAEESLPLLDNPLRNGLLLAALAARVVGSPLPNGVVTDPPRDVRSARTNILCALDHLGLLAAPWGPPPDAERRARAQAATASEVGSGGSAGNTTAGGRSRSPSPARHAAKGPTTGSSGIIAIKALGSAGRGYALRLKERQLRAGLGLVAEVESVLAGSADSIWGLLNFIRLAVAPHYLHLRGTGNGTCAASTAAAAGRRPWGNAVALSDEPVRRTFDVRGGVGPDGTTGLGPAPAVVAAAAAAANDPPTSRSGRASPGRAAGATADEGGSQPAGVTATAPSPCLRGGGKVAVVGGGRNRVTGGPVADPRGSSHLAANGNGHALGTLSSATGGAVTSPAATENGLLYRPLWPTLAALPYGPAEVTALESSLLQWLQEAGAISRREAAQGFSAMLPMFEDGTFICWLVSNLGRKPIVGAHRRPLTEAARRTNWLKAIEAMRTIPGMSRRFLAYEEALIHCERPLLTGLLEDLHRLAGGMPPAPSKILPDAKPYLPYTVPEPVVRTLPPEHIAVNCGSVVSSPTRTPTPRRASTGVLPMAMAMGGSCAAMKSIRSTPSASPPTGTSSCQRQGSSGAAASGALTPPPQHQQHPLFQKAAPLSSGDISSAIEGKDKEETRRDGADADAAGPATIDIAVSAADGIGGGSGTWAGGSEPNFPREAYNNSPCRTNNKRGGRNAAAAVIAASARCAAAAAAAASAAGAGSAGGAGRGLITDIMVTPSKVLPPDQQQHGMRRPVSASVIAADLLHGSYPVAAWGHDGVDVRQSVPGGTTGNNDHNYPYHHQKGKALRSSSVRGSRSVGGALEACSSSPAISPRLRLVPSVL</sequence>
<feature type="compositionally biased region" description="Basic and acidic residues" evidence="1">
    <location>
        <begin position="1195"/>
        <end position="1207"/>
    </location>
</feature>
<feature type="region of interest" description="Disordered" evidence="1">
    <location>
        <begin position="68"/>
        <end position="94"/>
    </location>
</feature>
<feature type="compositionally biased region" description="Low complexity" evidence="1">
    <location>
        <begin position="445"/>
        <end position="468"/>
    </location>
</feature>
<feature type="compositionally biased region" description="Low complexity" evidence="1">
    <location>
        <begin position="80"/>
        <end position="94"/>
    </location>
</feature>
<accession>A0ABQ5S266</accession>
<evidence type="ECO:0008006" key="4">
    <source>
        <dbReference type="Google" id="ProtNLM"/>
    </source>
</evidence>
<feature type="region of interest" description="Disordered" evidence="1">
    <location>
        <begin position="652"/>
        <end position="702"/>
    </location>
</feature>
<evidence type="ECO:0000256" key="1">
    <source>
        <dbReference type="SAM" id="MobiDB-lite"/>
    </source>
</evidence>
<feature type="compositionally biased region" description="Basic and acidic residues" evidence="1">
    <location>
        <begin position="298"/>
        <end position="308"/>
    </location>
</feature>
<dbReference type="Proteomes" id="UP001165090">
    <property type="component" value="Unassembled WGS sequence"/>
</dbReference>
<evidence type="ECO:0000313" key="3">
    <source>
        <dbReference type="Proteomes" id="UP001165090"/>
    </source>
</evidence>
<dbReference type="EMBL" id="BSDZ01000015">
    <property type="protein sequence ID" value="GLI63529.1"/>
    <property type="molecule type" value="Genomic_DNA"/>
</dbReference>
<feature type="compositionally biased region" description="Low complexity" evidence="1">
    <location>
        <begin position="829"/>
        <end position="853"/>
    </location>
</feature>
<feature type="compositionally biased region" description="Polar residues" evidence="1">
    <location>
        <begin position="283"/>
        <end position="292"/>
    </location>
</feature>
<feature type="region of interest" description="Disordered" evidence="1">
    <location>
        <begin position="1"/>
        <end position="25"/>
    </location>
</feature>
<feature type="region of interest" description="Disordered" evidence="1">
    <location>
        <begin position="1351"/>
        <end position="1380"/>
    </location>
</feature>
<feature type="region of interest" description="Disordered" evidence="1">
    <location>
        <begin position="1136"/>
        <end position="1214"/>
    </location>
</feature>
<feature type="compositionally biased region" description="Polar residues" evidence="1">
    <location>
        <begin position="417"/>
        <end position="428"/>
    </location>
</feature>
<keyword evidence="3" id="KW-1185">Reference proteome</keyword>
<feature type="non-terminal residue" evidence="2">
    <location>
        <position position="1"/>
    </location>
</feature>
<feature type="region of interest" description="Disordered" evidence="1">
    <location>
        <begin position="159"/>
        <end position="208"/>
    </location>
</feature>
<gene>
    <name evidence="2" type="ORF">VaNZ11_006514</name>
</gene>
<evidence type="ECO:0000313" key="2">
    <source>
        <dbReference type="EMBL" id="GLI63529.1"/>
    </source>
</evidence>
<feature type="compositionally biased region" description="Pro residues" evidence="1">
    <location>
        <begin position="551"/>
        <end position="560"/>
    </location>
</feature>
<organism evidence="2 3">
    <name type="scientific">Volvox africanus</name>
    <dbReference type="NCBI Taxonomy" id="51714"/>
    <lineage>
        <taxon>Eukaryota</taxon>
        <taxon>Viridiplantae</taxon>
        <taxon>Chlorophyta</taxon>
        <taxon>core chlorophytes</taxon>
        <taxon>Chlorophyceae</taxon>
        <taxon>CS clade</taxon>
        <taxon>Chlamydomonadales</taxon>
        <taxon>Volvocaceae</taxon>
        <taxon>Volvox</taxon>
    </lineage>
</organism>
<protein>
    <recommendedName>
        <fullName evidence="4">Calponin-homology (CH) domain-containing protein</fullName>
    </recommendedName>
</protein>
<feature type="region of interest" description="Disordered" evidence="1">
    <location>
        <begin position="829"/>
        <end position="870"/>
    </location>
</feature>
<feature type="region of interest" description="Disordered" evidence="1">
    <location>
        <begin position="399"/>
        <end position="561"/>
    </location>
</feature>
<feature type="region of interest" description="Disordered" evidence="1">
    <location>
        <begin position="1231"/>
        <end position="1257"/>
    </location>
</feature>
<proteinExistence type="predicted"/>
<reference evidence="2 3" key="1">
    <citation type="journal article" date="2023" name="IScience">
        <title>Expanded male sex-determining region conserved during the evolution of homothallism in the green alga Volvox.</title>
        <authorList>
            <person name="Yamamoto K."/>
            <person name="Matsuzaki R."/>
            <person name="Mahakham W."/>
            <person name="Heman W."/>
            <person name="Sekimoto H."/>
            <person name="Kawachi M."/>
            <person name="Minakuchi Y."/>
            <person name="Toyoda A."/>
            <person name="Nozaki H."/>
        </authorList>
    </citation>
    <scope>NUCLEOTIDE SEQUENCE [LARGE SCALE GENOMIC DNA]</scope>
    <source>
        <strain evidence="2 3">NIES-4468</strain>
    </source>
</reference>
<feature type="region of interest" description="Disordered" evidence="1">
    <location>
        <begin position="276"/>
        <end position="319"/>
    </location>
</feature>
<feature type="compositionally biased region" description="Low complexity" evidence="1">
    <location>
        <begin position="1136"/>
        <end position="1166"/>
    </location>
</feature>
<feature type="compositionally biased region" description="Pro residues" evidence="1">
    <location>
        <begin position="399"/>
        <end position="408"/>
    </location>
</feature>
<feature type="compositionally biased region" description="Gly residues" evidence="1">
    <location>
        <begin position="10"/>
        <end position="25"/>
    </location>
</feature>
<feature type="compositionally biased region" description="Gly residues" evidence="1">
    <location>
        <begin position="527"/>
        <end position="545"/>
    </location>
</feature>